<gene>
    <name evidence="1" type="ORF">ANIA_10245</name>
</gene>
<keyword evidence="2" id="KW-1185">Reference proteome</keyword>
<reference evidence="2" key="1">
    <citation type="journal article" date="2005" name="Nature">
        <title>Sequencing of Aspergillus nidulans and comparative analysis with A. fumigatus and A. oryzae.</title>
        <authorList>
            <person name="Galagan J.E."/>
            <person name="Calvo S.E."/>
            <person name="Cuomo C."/>
            <person name="Ma L.J."/>
            <person name="Wortman J.R."/>
            <person name="Batzoglou S."/>
            <person name="Lee S.I."/>
            <person name="Basturkmen M."/>
            <person name="Spevak C.C."/>
            <person name="Clutterbuck J."/>
            <person name="Kapitonov V."/>
            <person name="Jurka J."/>
            <person name="Scazzocchio C."/>
            <person name="Farman M."/>
            <person name="Butler J."/>
            <person name="Purcell S."/>
            <person name="Harris S."/>
            <person name="Braus G.H."/>
            <person name="Draht O."/>
            <person name="Busch S."/>
            <person name="D'Enfert C."/>
            <person name="Bouchier C."/>
            <person name="Goldman G.H."/>
            <person name="Bell-Pedersen D."/>
            <person name="Griffiths-Jones S."/>
            <person name="Doonan J.H."/>
            <person name="Yu J."/>
            <person name="Vienken K."/>
            <person name="Pain A."/>
            <person name="Freitag M."/>
            <person name="Selker E.U."/>
            <person name="Archer D.B."/>
            <person name="Penalva M.A."/>
            <person name="Oakley B.R."/>
            <person name="Momany M."/>
            <person name="Tanaka T."/>
            <person name="Kumagai T."/>
            <person name="Asai K."/>
            <person name="Machida M."/>
            <person name="Nierman W.C."/>
            <person name="Denning D.W."/>
            <person name="Caddick M."/>
            <person name="Hynes M."/>
            <person name="Paoletti M."/>
            <person name="Fischer R."/>
            <person name="Miller B."/>
            <person name="Dyer P."/>
            <person name="Sachs M.S."/>
            <person name="Osmani S.A."/>
            <person name="Birren B.W."/>
        </authorList>
    </citation>
    <scope>NUCLEOTIDE SEQUENCE [LARGE SCALE GENOMIC DNA]</scope>
    <source>
        <strain evidence="2">FGSC A4 / ATCC 38163 / CBS 112.46 / NRRL 194 / M139</strain>
    </source>
</reference>
<dbReference type="HOGENOM" id="CLU_2960726_0_0_1"/>
<evidence type="ECO:0000313" key="2">
    <source>
        <dbReference type="Proteomes" id="UP000000560"/>
    </source>
</evidence>
<dbReference type="KEGG" id="ani:ANIA_10245"/>
<dbReference type="RefSeq" id="XP_050468763.1">
    <property type="nucleotide sequence ID" value="XM_050612905.1"/>
</dbReference>
<proteinExistence type="predicted"/>
<dbReference type="Proteomes" id="UP000000560">
    <property type="component" value="Chromosome VII"/>
</dbReference>
<sequence length="59" mass="6571">MVQLGQPGVRQCFQVFGFIVNGLRKVRQGAGTDLVHKAVILNLVRINNRRPFTTAPQLP</sequence>
<name>C8VKK3_EMENI</name>
<dbReference type="InParanoid" id="C8VKK3"/>
<evidence type="ECO:0000313" key="1">
    <source>
        <dbReference type="EMBL" id="CBF85788.1"/>
    </source>
</evidence>
<protein>
    <submittedName>
        <fullName evidence="1">Uncharacterized protein</fullName>
    </submittedName>
</protein>
<reference evidence="2" key="2">
    <citation type="journal article" date="2009" name="Fungal Genet. Biol.">
        <title>The 2008 update of the Aspergillus nidulans genome annotation: a community effort.</title>
        <authorList>
            <person name="Wortman J.R."/>
            <person name="Gilsenan J.M."/>
            <person name="Joardar V."/>
            <person name="Deegan J."/>
            <person name="Clutterbuck J."/>
            <person name="Andersen M.R."/>
            <person name="Archer D."/>
            <person name="Bencina M."/>
            <person name="Braus G."/>
            <person name="Coutinho P."/>
            <person name="von Dohren H."/>
            <person name="Doonan J."/>
            <person name="Driessen A.J."/>
            <person name="Durek P."/>
            <person name="Espeso E."/>
            <person name="Fekete E."/>
            <person name="Flipphi M."/>
            <person name="Estrada C.G."/>
            <person name="Geysens S."/>
            <person name="Goldman G."/>
            <person name="de Groot P.W."/>
            <person name="Hansen K."/>
            <person name="Harris S.D."/>
            <person name="Heinekamp T."/>
            <person name="Helmstaedt K."/>
            <person name="Henrissat B."/>
            <person name="Hofmann G."/>
            <person name="Homan T."/>
            <person name="Horio T."/>
            <person name="Horiuchi H."/>
            <person name="James S."/>
            <person name="Jones M."/>
            <person name="Karaffa L."/>
            <person name="Karanyi Z."/>
            <person name="Kato M."/>
            <person name="Keller N."/>
            <person name="Kelly D.E."/>
            <person name="Kiel J.A."/>
            <person name="Kim J.M."/>
            <person name="van der Klei I.J."/>
            <person name="Klis F.M."/>
            <person name="Kovalchuk A."/>
            <person name="Krasevec N."/>
            <person name="Kubicek C.P."/>
            <person name="Liu B."/>
            <person name="Maccabe A."/>
            <person name="Meyer V."/>
            <person name="Mirabito P."/>
            <person name="Miskei M."/>
            <person name="Mos M."/>
            <person name="Mullins J."/>
            <person name="Nelson D.R."/>
            <person name="Nielsen J."/>
            <person name="Oakley B.R."/>
            <person name="Osmani S.A."/>
            <person name="Pakula T."/>
            <person name="Paszewski A."/>
            <person name="Paulsen I."/>
            <person name="Pilsyk S."/>
            <person name="Pocsi I."/>
            <person name="Punt P.J."/>
            <person name="Ram A.F."/>
            <person name="Ren Q."/>
            <person name="Robellet X."/>
            <person name="Robson G."/>
            <person name="Seiboth B."/>
            <person name="van Solingen P."/>
            <person name="Specht T."/>
            <person name="Sun J."/>
            <person name="Taheri-Talesh N."/>
            <person name="Takeshita N."/>
            <person name="Ussery D."/>
            <person name="vanKuyk P.A."/>
            <person name="Visser H."/>
            <person name="van de Vondervoort P.J."/>
            <person name="de Vries R.P."/>
            <person name="Walton J."/>
            <person name="Xiang X."/>
            <person name="Xiong Y."/>
            <person name="Zeng A.P."/>
            <person name="Brandt B.W."/>
            <person name="Cornell M.J."/>
            <person name="van den Hondel C.A."/>
            <person name="Visser J."/>
            <person name="Oliver S.G."/>
            <person name="Turner G."/>
        </authorList>
    </citation>
    <scope>GENOME REANNOTATION</scope>
    <source>
        <strain evidence="2">FGSC A4 / ATCC 38163 / CBS 112.46 / NRRL 194 / M139</strain>
    </source>
</reference>
<dbReference type="AlphaFoldDB" id="C8VKK3"/>
<dbReference type="GeneID" id="74896292"/>
<organism evidence="1 2">
    <name type="scientific">Emericella nidulans (strain FGSC A4 / ATCC 38163 / CBS 112.46 / NRRL 194 / M139)</name>
    <name type="common">Aspergillus nidulans</name>
    <dbReference type="NCBI Taxonomy" id="227321"/>
    <lineage>
        <taxon>Eukaryota</taxon>
        <taxon>Fungi</taxon>
        <taxon>Dikarya</taxon>
        <taxon>Ascomycota</taxon>
        <taxon>Pezizomycotina</taxon>
        <taxon>Eurotiomycetes</taxon>
        <taxon>Eurotiomycetidae</taxon>
        <taxon>Eurotiales</taxon>
        <taxon>Aspergillaceae</taxon>
        <taxon>Aspergillus</taxon>
        <taxon>Aspergillus subgen. Nidulantes</taxon>
    </lineage>
</organism>
<accession>C8VKK3</accession>
<dbReference type="EMBL" id="BN001307">
    <property type="protein sequence ID" value="CBF85788.1"/>
    <property type="molecule type" value="Genomic_DNA"/>
</dbReference>